<accession>A0A7W8QIL0</accession>
<organism evidence="2 3">
    <name type="scientific">Nocardiopsis composta</name>
    <dbReference type="NCBI Taxonomy" id="157465"/>
    <lineage>
        <taxon>Bacteria</taxon>
        <taxon>Bacillati</taxon>
        <taxon>Actinomycetota</taxon>
        <taxon>Actinomycetes</taxon>
        <taxon>Streptosporangiales</taxon>
        <taxon>Nocardiopsidaceae</taxon>
        <taxon>Nocardiopsis</taxon>
    </lineage>
</organism>
<dbReference type="Pfam" id="PF06182">
    <property type="entry name" value="ABC2_membrane_6"/>
    <property type="match status" value="1"/>
</dbReference>
<proteinExistence type="predicted"/>
<evidence type="ECO:0000313" key="3">
    <source>
        <dbReference type="Proteomes" id="UP000572635"/>
    </source>
</evidence>
<evidence type="ECO:0000313" key="2">
    <source>
        <dbReference type="EMBL" id="MBB5430365.1"/>
    </source>
</evidence>
<dbReference type="PANTHER" id="PTHR36833">
    <property type="entry name" value="SLR0610 PROTEIN-RELATED"/>
    <property type="match status" value="1"/>
</dbReference>
<keyword evidence="1" id="KW-0472">Membrane</keyword>
<feature type="transmembrane region" description="Helical" evidence="1">
    <location>
        <begin position="131"/>
        <end position="151"/>
    </location>
</feature>
<feature type="transmembrane region" description="Helical" evidence="1">
    <location>
        <begin position="245"/>
        <end position="264"/>
    </location>
</feature>
<dbReference type="RefSeq" id="WP_376769054.1">
    <property type="nucleotide sequence ID" value="NZ_BAAAJD010000056.1"/>
</dbReference>
<evidence type="ECO:0000256" key="1">
    <source>
        <dbReference type="SAM" id="Phobius"/>
    </source>
</evidence>
<dbReference type="Proteomes" id="UP000572635">
    <property type="component" value="Unassembled WGS sequence"/>
</dbReference>
<reference evidence="2 3" key="1">
    <citation type="submission" date="2020-08" db="EMBL/GenBank/DDBJ databases">
        <title>Sequencing the genomes of 1000 actinobacteria strains.</title>
        <authorList>
            <person name="Klenk H.-P."/>
        </authorList>
    </citation>
    <scope>NUCLEOTIDE SEQUENCE [LARGE SCALE GENOMIC DNA]</scope>
    <source>
        <strain evidence="2 3">DSM 44551</strain>
    </source>
</reference>
<feature type="transmembrane region" description="Helical" evidence="1">
    <location>
        <begin position="35"/>
        <end position="60"/>
    </location>
</feature>
<sequence>MADTAAARRPAPPLRTYLRLIWTWSRAMAQYPLSLALLGLAQSLSVIVELIAVLVVFGHAHTLAGFTTREALLVYGLAGTAFGLADLLIGQVERLGDHIRTGTFDTMLIRPASPLVQLAADEFSPRRLGKVIPALACLTWALATAGIDWTLQRALTLPLLLASGAAICCATWILGACLQFFITEARQAANSITYGGKALTEYPLAVFGTDTARWATFALPLAFVSWQPALYLLDRPDPTGLPDQLRHTAPAAALLLCALAALAWRTGLRHYRSTGS</sequence>
<gene>
    <name evidence="2" type="ORF">HDA36_000449</name>
</gene>
<comment type="caution">
    <text evidence="2">The sequence shown here is derived from an EMBL/GenBank/DDBJ whole genome shotgun (WGS) entry which is preliminary data.</text>
</comment>
<protein>
    <submittedName>
        <fullName evidence="2">ABC-2 type transport system permease protein</fullName>
    </submittedName>
</protein>
<dbReference type="PANTHER" id="PTHR36833:SF1">
    <property type="entry name" value="INTEGRAL MEMBRANE TRANSPORT PROTEIN"/>
    <property type="match status" value="1"/>
</dbReference>
<keyword evidence="1" id="KW-0812">Transmembrane</keyword>
<dbReference type="InterPro" id="IPR010390">
    <property type="entry name" value="ABC-2_transporter-like"/>
</dbReference>
<dbReference type="EMBL" id="JACHDB010000001">
    <property type="protein sequence ID" value="MBB5430365.1"/>
    <property type="molecule type" value="Genomic_DNA"/>
</dbReference>
<keyword evidence="1" id="KW-1133">Transmembrane helix</keyword>
<feature type="transmembrane region" description="Helical" evidence="1">
    <location>
        <begin position="72"/>
        <end position="90"/>
    </location>
</feature>
<keyword evidence="3" id="KW-1185">Reference proteome</keyword>
<dbReference type="AlphaFoldDB" id="A0A7W8QIL0"/>
<feature type="transmembrane region" description="Helical" evidence="1">
    <location>
        <begin position="214"/>
        <end position="233"/>
    </location>
</feature>
<feature type="transmembrane region" description="Helical" evidence="1">
    <location>
        <begin position="157"/>
        <end position="182"/>
    </location>
</feature>
<name>A0A7W8QIL0_9ACTN</name>